<protein>
    <submittedName>
        <fullName evidence="2">Uncharacterized protein</fullName>
    </submittedName>
</protein>
<accession>A0A3B7MSK6</accession>
<keyword evidence="1" id="KW-1133">Transmembrane helix</keyword>
<evidence type="ECO:0000256" key="1">
    <source>
        <dbReference type="SAM" id="Phobius"/>
    </source>
</evidence>
<proteinExistence type="predicted"/>
<gene>
    <name evidence="2" type="ORF">D3H65_05700</name>
</gene>
<evidence type="ECO:0000313" key="3">
    <source>
        <dbReference type="Proteomes" id="UP000263900"/>
    </source>
</evidence>
<name>A0A3B7MSK6_9BACT</name>
<sequence length="80" mass="8832">MKKLLSLFVFFSATVIIAFLLFSNMEEAINTRLGHQQQIASYSALSFIFLVADIVLPIPSSLVMILNGKMLGFAGGQYFP</sequence>
<feature type="transmembrane region" description="Helical" evidence="1">
    <location>
        <begin position="44"/>
        <end position="66"/>
    </location>
</feature>
<organism evidence="2 3">
    <name type="scientific">Paraflavitalea soli</name>
    <dbReference type="NCBI Taxonomy" id="2315862"/>
    <lineage>
        <taxon>Bacteria</taxon>
        <taxon>Pseudomonadati</taxon>
        <taxon>Bacteroidota</taxon>
        <taxon>Chitinophagia</taxon>
        <taxon>Chitinophagales</taxon>
        <taxon>Chitinophagaceae</taxon>
        <taxon>Paraflavitalea</taxon>
    </lineage>
</organism>
<dbReference type="KEGG" id="pseg:D3H65_05700"/>
<dbReference type="AlphaFoldDB" id="A0A3B7MSK6"/>
<dbReference type="Proteomes" id="UP000263900">
    <property type="component" value="Chromosome"/>
</dbReference>
<keyword evidence="1" id="KW-0812">Transmembrane</keyword>
<dbReference type="RefSeq" id="WP_119049339.1">
    <property type="nucleotide sequence ID" value="NZ_CP032157.1"/>
</dbReference>
<dbReference type="EMBL" id="CP032157">
    <property type="protein sequence ID" value="AXY73501.1"/>
    <property type="molecule type" value="Genomic_DNA"/>
</dbReference>
<keyword evidence="1" id="KW-0472">Membrane</keyword>
<dbReference type="OrthoDB" id="893345at2"/>
<reference evidence="2 3" key="1">
    <citation type="submission" date="2018-09" db="EMBL/GenBank/DDBJ databases">
        <title>Genome sequencing of strain 6GH32-13.</title>
        <authorList>
            <person name="Weon H.-Y."/>
            <person name="Heo J."/>
            <person name="Kwon S.-W."/>
        </authorList>
    </citation>
    <scope>NUCLEOTIDE SEQUENCE [LARGE SCALE GENOMIC DNA]</scope>
    <source>
        <strain evidence="2 3">5GH32-13</strain>
    </source>
</reference>
<keyword evidence="3" id="KW-1185">Reference proteome</keyword>
<evidence type="ECO:0000313" key="2">
    <source>
        <dbReference type="EMBL" id="AXY73501.1"/>
    </source>
</evidence>